<proteinExistence type="predicted"/>
<dbReference type="EMBL" id="MWDB01000034">
    <property type="protein sequence ID" value="OQB40726.1"/>
    <property type="molecule type" value="Genomic_DNA"/>
</dbReference>
<organism evidence="1">
    <name type="scientific">candidate division CPR1 bacterium ADurb.Bin160</name>
    <dbReference type="NCBI Taxonomy" id="1852826"/>
    <lineage>
        <taxon>Bacteria</taxon>
        <taxon>candidate division CPR1</taxon>
    </lineage>
</organism>
<name>A0A1V5ZL08_9BACT</name>
<accession>A0A1V5ZL08</accession>
<comment type="caution">
    <text evidence="1">The sequence shown here is derived from an EMBL/GenBank/DDBJ whole genome shotgun (WGS) entry which is preliminary data.</text>
</comment>
<dbReference type="AlphaFoldDB" id="A0A1V5ZL08"/>
<dbReference type="Proteomes" id="UP000485621">
    <property type="component" value="Unassembled WGS sequence"/>
</dbReference>
<evidence type="ECO:0000313" key="1">
    <source>
        <dbReference type="EMBL" id="OQB40726.1"/>
    </source>
</evidence>
<reference evidence="1" key="1">
    <citation type="submission" date="2017-02" db="EMBL/GenBank/DDBJ databases">
        <title>Delving into the versatile metabolic prowess of the omnipresent phylum Bacteroidetes.</title>
        <authorList>
            <person name="Nobu M.K."/>
            <person name="Mei R."/>
            <person name="Narihiro T."/>
            <person name="Kuroda K."/>
            <person name="Liu W.-T."/>
        </authorList>
    </citation>
    <scope>NUCLEOTIDE SEQUENCE</scope>
    <source>
        <strain evidence="1">ADurb.Bin160</strain>
    </source>
</reference>
<gene>
    <name evidence="1" type="ORF">BWY04_01237</name>
</gene>
<protein>
    <submittedName>
        <fullName evidence="1">Uncharacterized protein</fullName>
    </submittedName>
</protein>
<sequence length="283" mass="33120">MKLTADMVANYAVNLWNKNKISFSIYWNYDLQELEAILFIGSYCSPINGYRSERIVTVNTEPYFIALDELISSEEKKILLEDRLSCSMSELEKFLGKHTFEARLYSFVYRTMNQSVIENNDKYNARRKAVIIELSSSYRGEDISVEECINNGYLFTYNNTVYQIFPEKISVTNVLTNTKEYKTIYRLYWTRDIEFDDWMLPSLKDANIAPELFIKLSDFEKAQIIRDYQGFQELTGLNYDAYDTLEDALDSIIVGTDFGNQHKSHNISVEENNPFQEEHPTHS</sequence>